<accession>A0A369QCG6</accession>
<dbReference type="InterPro" id="IPR043128">
    <property type="entry name" value="Rev_trsase/Diguanyl_cyclase"/>
</dbReference>
<protein>
    <submittedName>
        <fullName evidence="5">Protein ImuB</fullName>
    </submittedName>
</protein>
<evidence type="ECO:0000313" key="6">
    <source>
        <dbReference type="Proteomes" id="UP000253727"/>
    </source>
</evidence>
<dbReference type="InterPro" id="IPR050356">
    <property type="entry name" value="SulA_CellDiv_inhibitor"/>
</dbReference>
<gene>
    <name evidence="5" type="ORF">HME9302_01166</name>
</gene>
<keyword evidence="3" id="KW-0472">Membrane</keyword>
<keyword evidence="2" id="KW-0227">DNA damage</keyword>
<name>A0A369QCG6_9SPHN</name>
<keyword evidence="3" id="KW-1133">Transmembrane helix</keyword>
<feature type="transmembrane region" description="Helical" evidence="3">
    <location>
        <begin position="120"/>
        <end position="142"/>
    </location>
</feature>
<comment type="similarity">
    <text evidence="1">Belongs to the DNA polymerase type-Y family.</text>
</comment>
<dbReference type="Proteomes" id="UP000253727">
    <property type="component" value="Unassembled WGS sequence"/>
</dbReference>
<evidence type="ECO:0000256" key="2">
    <source>
        <dbReference type="ARBA" id="ARBA00022763"/>
    </source>
</evidence>
<sequence length="510" mass="56215">MAMDLWRKKHGRPDDGTPLVLVSEGTHGTVIDAASTAALHAGAKCGQRLTDARAICPALVVEQSNHASDAAWLERLTGWAHRWSPWTAMDGMDGLLIDATGAAHCFGGEAAMQADMRARFTAMGFVSHVAIAPTIGGAWALARFGSASGTANVDRADLTRALAPLPIECLRIDTDVILLLRRVGLKTVGALADIPTLALARRFRSLGLAKRFASRKANAQANPLHRLQQALGHIEETVAPLAERTVYRAQSRVLEPIRHLALLEPLLADLATDLCDQLFARQQGLRRVRFEAFRVDGHIAVLNAETASPIRIPDHIARLFSEGLQTLDAGFGFDAFALTALWHEDMAALQAALDEEPVKGIALPQLIDRLSARIGADRVSRPVPYASHVPERSVGWRSALQGELDFAPPAPSNERPIRLFDRPEIITVIYATPEGPPRRFRWRRVLHDVVKVEGPERIAPEWWRERSTARLRDYYKVEDEAGRRFWIFRGGVVDDGRGGPPQWFMHGLFA</sequence>
<dbReference type="Gene3D" id="3.40.1170.60">
    <property type="match status" value="1"/>
</dbReference>
<reference evidence="5 6" key="1">
    <citation type="submission" date="2018-04" db="EMBL/GenBank/DDBJ databases">
        <title>Altererythrobacter sp. HME9302 genome sequencing and assembly.</title>
        <authorList>
            <person name="Kang H."/>
            <person name="Kim H."/>
            <person name="Joh K."/>
        </authorList>
    </citation>
    <scope>NUCLEOTIDE SEQUENCE [LARGE SCALE GENOMIC DNA]</scope>
    <source>
        <strain evidence="5 6">HME9302</strain>
    </source>
</reference>
<feature type="domain" description="UmuC" evidence="4">
    <location>
        <begin position="17"/>
        <end position="138"/>
    </location>
</feature>
<keyword evidence="6" id="KW-1185">Reference proteome</keyword>
<evidence type="ECO:0000256" key="1">
    <source>
        <dbReference type="ARBA" id="ARBA00010945"/>
    </source>
</evidence>
<organism evidence="5 6">
    <name type="scientific">Alteripontixanthobacter maritimus</name>
    <dbReference type="NCBI Taxonomy" id="2161824"/>
    <lineage>
        <taxon>Bacteria</taxon>
        <taxon>Pseudomonadati</taxon>
        <taxon>Pseudomonadota</taxon>
        <taxon>Alphaproteobacteria</taxon>
        <taxon>Sphingomonadales</taxon>
        <taxon>Erythrobacteraceae</taxon>
        <taxon>Alteripontixanthobacter</taxon>
    </lineage>
</organism>
<evidence type="ECO:0000259" key="4">
    <source>
        <dbReference type="Pfam" id="PF00817"/>
    </source>
</evidence>
<dbReference type="EMBL" id="QBKA01000002">
    <property type="protein sequence ID" value="RDC59968.1"/>
    <property type="molecule type" value="Genomic_DNA"/>
</dbReference>
<dbReference type="CDD" id="cd03468">
    <property type="entry name" value="PolY_like"/>
    <property type="match status" value="1"/>
</dbReference>
<dbReference type="Gene3D" id="3.30.70.270">
    <property type="match status" value="1"/>
</dbReference>
<dbReference type="PANTHER" id="PTHR35369">
    <property type="entry name" value="BLR3025 PROTEIN-RELATED"/>
    <property type="match status" value="1"/>
</dbReference>
<keyword evidence="3" id="KW-0812">Transmembrane</keyword>
<dbReference type="PANTHER" id="PTHR35369:SF2">
    <property type="entry name" value="BLR3025 PROTEIN"/>
    <property type="match status" value="1"/>
</dbReference>
<dbReference type="SUPFAM" id="SSF56672">
    <property type="entry name" value="DNA/RNA polymerases"/>
    <property type="match status" value="1"/>
</dbReference>
<dbReference type="Pfam" id="PF00817">
    <property type="entry name" value="IMS"/>
    <property type="match status" value="1"/>
</dbReference>
<dbReference type="InterPro" id="IPR001126">
    <property type="entry name" value="UmuC"/>
</dbReference>
<dbReference type="AlphaFoldDB" id="A0A369QCG6"/>
<dbReference type="InterPro" id="IPR043502">
    <property type="entry name" value="DNA/RNA_pol_sf"/>
</dbReference>
<evidence type="ECO:0000256" key="3">
    <source>
        <dbReference type="SAM" id="Phobius"/>
    </source>
</evidence>
<evidence type="ECO:0000313" key="5">
    <source>
        <dbReference type="EMBL" id="RDC59968.1"/>
    </source>
</evidence>
<proteinExistence type="inferred from homology"/>
<dbReference type="GO" id="GO:0006281">
    <property type="term" value="P:DNA repair"/>
    <property type="evidence" value="ECO:0007669"/>
    <property type="project" value="InterPro"/>
</dbReference>
<comment type="caution">
    <text evidence="5">The sequence shown here is derived from an EMBL/GenBank/DDBJ whole genome shotgun (WGS) entry which is preliminary data.</text>
</comment>